<keyword evidence="3" id="KW-1185">Reference proteome</keyword>
<comment type="caution">
    <text evidence="2">The sequence shown here is derived from an EMBL/GenBank/DDBJ whole genome shotgun (WGS) entry which is preliminary data.</text>
</comment>
<organism evidence="2 3">
    <name type="scientific">Stylosanthes scabra</name>
    <dbReference type="NCBI Taxonomy" id="79078"/>
    <lineage>
        <taxon>Eukaryota</taxon>
        <taxon>Viridiplantae</taxon>
        <taxon>Streptophyta</taxon>
        <taxon>Embryophyta</taxon>
        <taxon>Tracheophyta</taxon>
        <taxon>Spermatophyta</taxon>
        <taxon>Magnoliopsida</taxon>
        <taxon>eudicotyledons</taxon>
        <taxon>Gunneridae</taxon>
        <taxon>Pentapetalae</taxon>
        <taxon>rosids</taxon>
        <taxon>fabids</taxon>
        <taxon>Fabales</taxon>
        <taxon>Fabaceae</taxon>
        <taxon>Papilionoideae</taxon>
        <taxon>50 kb inversion clade</taxon>
        <taxon>dalbergioids sensu lato</taxon>
        <taxon>Dalbergieae</taxon>
        <taxon>Pterocarpus clade</taxon>
        <taxon>Stylosanthes</taxon>
    </lineage>
</organism>
<gene>
    <name evidence="2" type="ORF">PIB30_095733</name>
</gene>
<evidence type="ECO:0000256" key="1">
    <source>
        <dbReference type="SAM" id="MobiDB-lite"/>
    </source>
</evidence>
<feature type="region of interest" description="Disordered" evidence="1">
    <location>
        <begin position="29"/>
        <end position="48"/>
    </location>
</feature>
<proteinExistence type="predicted"/>
<dbReference type="Proteomes" id="UP001341840">
    <property type="component" value="Unassembled WGS sequence"/>
</dbReference>
<accession>A0ABU6ZUK0</accession>
<protein>
    <submittedName>
        <fullName evidence="2">Uncharacterized protein</fullName>
    </submittedName>
</protein>
<dbReference type="EMBL" id="JASCZI010274070">
    <property type="protein sequence ID" value="MED6225659.1"/>
    <property type="molecule type" value="Genomic_DNA"/>
</dbReference>
<name>A0ABU6ZUK0_9FABA</name>
<evidence type="ECO:0000313" key="3">
    <source>
        <dbReference type="Proteomes" id="UP001341840"/>
    </source>
</evidence>
<sequence>METALNFTDPFRNLTDPFRNLQSCTSEPLVKHSSSVQETDDDDVTGVGGEDAFGALLEQRCRAQQSQIRRKFPWLSSSASSRNSVLSESGDGIVMVEDPVVVARNTRRMSLLQWWR</sequence>
<evidence type="ECO:0000313" key="2">
    <source>
        <dbReference type="EMBL" id="MED6225659.1"/>
    </source>
</evidence>
<reference evidence="2 3" key="1">
    <citation type="journal article" date="2023" name="Plants (Basel)">
        <title>Bridging the Gap: Combining Genomics and Transcriptomics Approaches to Understand Stylosanthes scabra, an Orphan Legume from the Brazilian Caatinga.</title>
        <authorList>
            <person name="Ferreira-Neto J.R.C."/>
            <person name="da Silva M.D."/>
            <person name="Binneck E."/>
            <person name="de Melo N.F."/>
            <person name="da Silva R.H."/>
            <person name="de Melo A.L.T.M."/>
            <person name="Pandolfi V."/>
            <person name="Bustamante F.O."/>
            <person name="Brasileiro-Vidal A.C."/>
            <person name="Benko-Iseppon A.M."/>
        </authorList>
    </citation>
    <scope>NUCLEOTIDE SEQUENCE [LARGE SCALE GENOMIC DNA]</scope>
    <source>
        <tissue evidence="2">Leaves</tissue>
    </source>
</reference>